<accession>A0A316A9L2</accession>
<comment type="caution">
    <text evidence="1">The sequence shown here is derived from an EMBL/GenBank/DDBJ whole genome shotgun (WGS) entry which is preliminary data.</text>
</comment>
<reference evidence="1 2" key="1">
    <citation type="submission" date="2018-03" db="EMBL/GenBank/DDBJ databases">
        <title>Genomic Encyclopedia of Archaeal and Bacterial Type Strains, Phase II (KMG-II): from individual species to whole genera.</title>
        <authorList>
            <person name="Goeker M."/>
        </authorList>
    </citation>
    <scope>NUCLEOTIDE SEQUENCE [LARGE SCALE GENOMIC DNA]</scope>
    <source>
        <strain evidence="1 2">DSM 100346</strain>
    </source>
</reference>
<dbReference type="Proteomes" id="UP000245880">
    <property type="component" value="Unassembled WGS sequence"/>
</dbReference>
<dbReference type="EMBL" id="QGDT01000020">
    <property type="protein sequence ID" value="PWJ53888.1"/>
    <property type="molecule type" value="Genomic_DNA"/>
</dbReference>
<sequence length="52" mass="5709">MTSERKSAYNTGFESGGLTCKLGALSFYSSSVQADSLVLRNPPERQARNRRA</sequence>
<gene>
    <name evidence="1" type="ORF">CLV98_1204</name>
</gene>
<dbReference type="AlphaFoldDB" id="A0A316A9L2"/>
<evidence type="ECO:0000313" key="1">
    <source>
        <dbReference type="EMBL" id="PWJ53888.1"/>
    </source>
</evidence>
<keyword evidence="2" id="KW-1185">Reference proteome</keyword>
<protein>
    <submittedName>
        <fullName evidence="1">Uncharacterized protein</fullName>
    </submittedName>
</protein>
<name>A0A316A9L2_9BACT</name>
<evidence type="ECO:0000313" key="2">
    <source>
        <dbReference type="Proteomes" id="UP000245880"/>
    </source>
</evidence>
<organism evidence="1 2">
    <name type="scientific">Dyadobacter jejuensis</name>
    <dbReference type="NCBI Taxonomy" id="1082580"/>
    <lineage>
        <taxon>Bacteria</taxon>
        <taxon>Pseudomonadati</taxon>
        <taxon>Bacteroidota</taxon>
        <taxon>Cytophagia</taxon>
        <taxon>Cytophagales</taxon>
        <taxon>Spirosomataceae</taxon>
        <taxon>Dyadobacter</taxon>
    </lineage>
</organism>
<proteinExistence type="predicted"/>